<dbReference type="RefSeq" id="WP_253758839.1">
    <property type="nucleotide sequence ID" value="NZ_JAMZDZ010000001.1"/>
</dbReference>
<keyword evidence="2 3" id="KW-0732">Signal</keyword>
<evidence type="ECO:0000313" key="6">
    <source>
        <dbReference type="Proteomes" id="UP001595816"/>
    </source>
</evidence>
<proteinExistence type="inferred from homology"/>
<protein>
    <submittedName>
        <fullName evidence="5">ABC transporter substrate-binding protein</fullName>
    </submittedName>
</protein>
<keyword evidence="6" id="KW-1185">Reference proteome</keyword>
<dbReference type="PANTHER" id="PTHR30483">
    <property type="entry name" value="LEUCINE-SPECIFIC-BINDING PROTEIN"/>
    <property type="match status" value="1"/>
</dbReference>
<sequence>MRPTPGIRLFLCAALALSVAACGEKDEPTNSHQSIRFYGADGNMKNTIGEPVGKAQPGLIDGMKGTTPLTAISEEFKARLRAIDPNLKDYSYAGESYDVMVIMALATQLARTTDATVVKNYVNGVTIGGKDCSTPEDCLALARKGTDIRYVGITVKTGFKDKGEPSTTSYGTLHFSADSQINKQLTEYVGAGSEAAASTDPGPAPVKTSVKESGAPLIIGGLTAITGTNSGSNPPKRAGAKLAIQEINAAGGVLGKPVQFLDGDDGTNADKGKAAMDAQIAQGAQMFFGPSSSGVATKLIPEAASRKVILFAPSATSAALSAIDDGGFFFRAAPSDELQSRALADVIMRDGLRKISIVYRKDAYGEGLQQGVKAELIKAGVDEIDIQVVGYDVPASGKPEDLKIPDQAAQVKEFGPEGVLIIGLTESTYAILELAAAGVDPRTAG</sequence>
<dbReference type="SUPFAM" id="SSF53822">
    <property type="entry name" value="Periplasmic binding protein-like I"/>
    <property type="match status" value="1"/>
</dbReference>
<feature type="signal peptide" evidence="3">
    <location>
        <begin position="1"/>
        <end position="21"/>
    </location>
</feature>
<evidence type="ECO:0000313" key="5">
    <source>
        <dbReference type="EMBL" id="MFC4129146.1"/>
    </source>
</evidence>
<dbReference type="Proteomes" id="UP001595816">
    <property type="component" value="Unassembled WGS sequence"/>
</dbReference>
<feature type="domain" description="Leucine-binding protein" evidence="4">
    <location>
        <begin position="219"/>
        <end position="442"/>
    </location>
</feature>
<evidence type="ECO:0000259" key="4">
    <source>
        <dbReference type="Pfam" id="PF13458"/>
    </source>
</evidence>
<dbReference type="InterPro" id="IPR028082">
    <property type="entry name" value="Peripla_BP_I"/>
</dbReference>
<evidence type="ECO:0000256" key="2">
    <source>
        <dbReference type="ARBA" id="ARBA00022729"/>
    </source>
</evidence>
<dbReference type="PANTHER" id="PTHR30483:SF6">
    <property type="entry name" value="PERIPLASMIC BINDING PROTEIN OF ABC TRANSPORTER FOR NATURAL AMINO ACIDS"/>
    <property type="match status" value="1"/>
</dbReference>
<dbReference type="InterPro" id="IPR051010">
    <property type="entry name" value="BCAA_transport"/>
</dbReference>
<evidence type="ECO:0000256" key="1">
    <source>
        <dbReference type="ARBA" id="ARBA00010062"/>
    </source>
</evidence>
<comment type="caution">
    <text evidence="5">The sequence shown here is derived from an EMBL/GenBank/DDBJ whole genome shotgun (WGS) entry which is preliminary data.</text>
</comment>
<evidence type="ECO:0000256" key="3">
    <source>
        <dbReference type="SAM" id="SignalP"/>
    </source>
</evidence>
<reference evidence="6" key="1">
    <citation type="journal article" date="2019" name="Int. J. Syst. Evol. Microbiol.">
        <title>The Global Catalogue of Microorganisms (GCM) 10K type strain sequencing project: providing services to taxonomists for standard genome sequencing and annotation.</title>
        <authorList>
            <consortium name="The Broad Institute Genomics Platform"/>
            <consortium name="The Broad Institute Genome Sequencing Center for Infectious Disease"/>
            <person name="Wu L."/>
            <person name="Ma J."/>
        </authorList>
    </citation>
    <scope>NUCLEOTIDE SEQUENCE [LARGE SCALE GENOMIC DNA]</scope>
    <source>
        <strain evidence="6">CGMCC 4.7289</strain>
    </source>
</reference>
<accession>A0ABV8LE26</accession>
<organism evidence="5 6">
    <name type="scientific">Hamadaea flava</name>
    <dbReference type="NCBI Taxonomy" id="1742688"/>
    <lineage>
        <taxon>Bacteria</taxon>
        <taxon>Bacillati</taxon>
        <taxon>Actinomycetota</taxon>
        <taxon>Actinomycetes</taxon>
        <taxon>Micromonosporales</taxon>
        <taxon>Micromonosporaceae</taxon>
        <taxon>Hamadaea</taxon>
    </lineage>
</organism>
<dbReference type="EMBL" id="JBHSAY010000003">
    <property type="protein sequence ID" value="MFC4129146.1"/>
    <property type="molecule type" value="Genomic_DNA"/>
</dbReference>
<name>A0ABV8LE26_9ACTN</name>
<gene>
    <name evidence="5" type="ORF">ACFOZ4_00780</name>
</gene>
<dbReference type="Pfam" id="PF13458">
    <property type="entry name" value="Peripla_BP_6"/>
    <property type="match status" value="1"/>
</dbReference>
<comment type="similarity">
    <text evidence="1">Belongs to the leucine-binding protein family.</text>
</comment>
<feature type="chain" id="PRO_5047460412" evidence="3">
    <location>
        <begin position="22"/>
        <end position="445"/>
    </location>
</feature>
<dbReference type="InterPro" id="IPR028081">
    <property type="entry name" value="Leu-bd"/>
</dbReference>
<dbReference type="PROSITE" id="PS51257">
    <property type="entry name" value="PROKAR_LIPOPROTEIN"/>
    <property type="match status" value="1"/>
</dbReference>
<dbReference type="Gene3D" id="3.40.50.2300">
    <property type="match status" value="2"/>
</dbReference>